<evidence type="ECO:0000313" key="1">
    <source>
        <dbReference type="EMBL" id="ATE54733.1"/>
    </source>
</evidence>
<name>A0A290Z6Y9_9PSEU</name>
<gene>
    <name evidence="1" type="ORF">CNX65_16800</name>
</gene>
<dbReference type="EMBL" id="CP023445">
    <property type="protein sequence ID" value="ATE54733.1"/>
    <property type="molecule type" value="Genomic_DNA"/>
</dbReference>
<keyword evidence="2" id="KW-1185">Reference proteome</keyword>
<dbReference type="KEGG" id="apre:CNX65_16800"/>
<dbReference type="AlphaFoldDB" id="A0A290Z6Y9"/>
<dbReference type="RefSeq" id="WP_096494171.1">
    <property type="nucleotide sequence ID" value="NZ_CP023445.1"/>
</dbReference>
<reference evidence="1" key="1">
    <citation type="submission" date="2017-09" db="EMBL/GenBank/DDBJ databases">
        <title>Complete Genome Sequence of ansamitocin-producing Bacterium Actinosynnema pretiosum X47.</title>
        <authorList>
            <person name="Cao G."/>
            <person name="Zong G."/>
            <person name="Zhong C."/>
            <person name="Fu J."/>
        </authorList>
    </citation>
    <scope>NUCLEOTIDE SEQUENCE [LARGE SCALE GENOMIC DNA]</scope>
    <source>
        <strain evidence="1">X47</strain>
    </source>
</reference>
<proteinExistence type="predicted"/>
<organism evidence="1 2">
    <name type="scientific">Actinosynnema pretiosum</name>
    <dbReference type="NCBI Taxonomy" id="42197"/>
    <lineage>
        <taxon>Bacteria</taxon>
        <taxon>Bacillati</taxon>
        <taxon>Actinomycetota</taxon>
        <taxon>Actinomycetes</taxon>
        <taxon>Pseudonocardiales</taxon>
        <taxon>Pseudonocardiaceae</taxon>
        <taxon>Actinosynnema</taxon>
    </lineage>
</organism>
<protein>
    <recommendedName>
        <fullName evidence="3">PRC-barrel domain-containing protein</fullName>
    </recommendedName>
</protein>
<dbReference type="Proteomes" id="UP000218505">
    <property type="component" value="Chromosome"/>
</dbReference>
<accession>A0A290Z6Y9</accession>
<sequence length="120" mass="13224">MTTIRVDFHLLDRQIVDLRGVPVGKVDDVELARDEDGALVVVALLSGGRALAGRFGGALGRWLRRTARRPALRIGYEHVARVGSAVELSLAVELLDPPPLEEWLRDNVIGRIPWARRAGE</sequence>
<evidence type="ECO:0008006" key="3">
    <source>
        <dbReference type="Google" id="ProtNLM"/>
    </source>
</evidence>
<evidence type="ECO:0000313" key="2">
    <source>
        <dbReference type="Proteomes" id="UP000218505"/>
    </source>
</evidence>